<dbReference type="GO" id="GO:0030145">
    <property type="term" value="F:manganese ion binding"/>
    <property type="evidence" value="ECO:0007669"/>
    <property type="project" value="UniProtKB-UniRule"/>
</dbReference>
<evidence type="ECO:0000256" key="9">
    <source>
        <dbReference type="HAMAP-Rule" id="MF_01038"/>
    </source>
</evidence>
<dbReference type="InterPro" id="IPR006124">
    <property type="entry name" value="Metalloenzyme"/>
</dbReference>
<dbReference type="Proteomes" id="UP000541352">
    <property type="component" value="Unassembled WGS sequence"/>
</dbReference>
<keyword evidence="5 9" id="KW-0479">Metal-binding</keyword>
<feature type="binding site" evidence="9 13">
    <location>
        <position position="63"/>
    </location>
    <ligand>
        <name>Mn(2+)</name>
        <dbReference type="ChEBI" id="CHEBI:29035"/>
        <label>2</label>
    </ligand>
</feature>
<feature type="binding site" evidence="9 13">
    <location>
        <position position="11"/>
    </location>
    <ligand>
        <name>Mn(2+)</name>
        <dbReference type="ChEBI" id="CHEBI:29035"/>
        <label>2</label>
    </ligand>
</feature>
<evidence type="ECO:0000313" key="16">
    <source>
        <dbReference type="EMBL" id="MBB3837738.1"/>
    </source>
</evidence>
<keyword evidence="7 9" id="KW-0464">Manganese</keyword>
<feature type="binding site" evidence="9 12">
    <location>
        <position position="185"/>
    </location>
    <ligand>
        <name>substrate</name>
    </ligand>
</feature>
<evidence type="ECO:0000256" key="7">
    <source>
        <dbReference type="ARBA" id="ARBA00023211"/>
    </source>
</evidence>
<organism evidence="16 17">
    <name type="scientific">Runella defluvii</name>
    <dbReference type="NCBI Taxonomy" id="370973"/>
    <lineage>
        <taxon>Bacteria</taxon>
        <taxon>Pseudomonadati</taxon>
        <taxon>Bacteroidota</taxon>
        <taxon>Cytophagia</taxon>
        <taxon>Cytophagales</taxon>
        <taxon>Spirosomataceae</taxon>
        <taxon>Runella</taxon>
    </lineage>
</organism>
<dbReference type="CDD" id="cd16010">
    <property type="entry name" value="iPGM"/>
    <property type="match status" value="1"/>
</dbReference>
<comment type="function">
    <text evidence="2 9">Catalyzes the interconversion of 2-phosphoglycerate and 3-phosphoglycerate.</text>
</comment>
<keyword evidence="8 9" id="KW-0413">Isomerase</keyword>
<dbReference type="InterPro" id="IPR017850">
    <property type="entry name" value="Alkaline_phosphatase_core_sf"/>
</dbReference>
<dbReference type="RefSeq" id="WP_183972521.1">
    <property type="nucleotide sequence ID" value="NZ_JACIBY010000003.1"/>
</dbReference>
<dbReference type="Gene3D" id="3.40.1450.10">
    <property type="entry name" value="BPG-independent phosphoglycerate mutase, domain B"/>
    <property type="match status" value="1"/>
</dbReference>
<evidence type="ECO:0000256" key="3">
    <source>
        <dbReference type="ARBA" id="ARBA00004798"/>
    </source>
</evidence>
<feature type="binding site" evidence="9 13">
    <location>
        <position position="445"/>
    </location>
    <ligand>
        <name>Mn(2+)</name>
        <dbReference type="ChEBI" id="CHEBI:29035"/>
        <label>2</label>
    </ligand>
</feature>
<feature type="binding site" evidence="9 12">
    <location>
        <position position="191"/>
    </location>
    <ligand>
        <name>substrate</name>
    </ligand>
</feature>
<dbReference type="Pfam" id="PF06415">
    <property type="entry name" value="iPGM_N"/>
    <property type="match status" value="1"/>
</dbReference>
<evidence type="ECO:0000256" key="1">
    <source>
        <dbReference type="ARBA" id="ARBA00000370"/>
    </source>
</evidence>
<feature type="binding site" evidence="9 12">
    <location>
        <begin position="154"/>
        <end position="155"/>
    </location>
    <ligand>
        <name>substrate</name>
    </ligand>
</feature>
<dbReference type="GO" id="GO:0006007">
    <property type="term" value="P:glucose catabolic process"/>
    <property type="evidence" value="ECO:0007669"/>
    <property type="project" value="InterPro"/>
</dbReference>
<comment type="subunit">
    <text evidence="9">Monomer.</text>
</comment>
<comment type="catalytic activity">
    <reaction evidence="1 9">
        <text>(2R)-2-phosphoglycerate = (2R)-3-phosphoglycerate</text>
        <dbReference type="Rhea" id="RHEA:15901"/>
        <dbReference type="ChEBI" id="CHEBI:58272"/>
        <dbReference type="ChEBI" id="CHEBI:58289"/>
        <dbReference type="EC" id="5.4.2.12"/>
    </reaction>
</comment>
<feature type="binding site" evidence="9 13">
    <location>
        <position position="408"/>
    </location>
    <ligand>
        <name>Mn(2+)</name>
        <dbReference type="ChEBI" id="CHEBI:29035"/>
        <label>1</label>
    </ligand>
</feature>
<evidence type="ECO:0000256" key="12">
    <source>
        <dbReference type="PIRSR" id="PIRSR001492-2"/>
    </source>
</evidence>
<dbReference type="PIRSF" id="PIRSF001492">
    <property type="entry name" value="IPGAM"/>
    <property type="match status" value="1"/>
</dbReference>
<dbReference type="SUPFAM" id="SSF64158">
    <property type="entry name" value="2,3-Bisphosphoglycerate-independent phosphoglycerate mutase, substrate-binding domain"/>
    <property type="match status" value="1"/>
</dbReference>
<dbReference type="InterPro" id="IPR011258">
    <property type="entry name" value="BPG-indep_PGM_N"/>
</dbReference>
<feature type="binding site" evidence="9 12">
    <location>
        <position position="124"/>
    </location>
    <ligand>
        <name>substrate</name>
    </ligand>
</feature>
<gene>
    <name evidence="9" type="primary">gpmI</name>
    <name evidence="16" type="ORF">FHS57_001735</name>
</gene>
<evidence type="ECO:0000313" key="17">
    <source>
        <dbReference type="Proteomes" id="UP000541352"/>
    </source>
</evidence>
<accession>A0A7W5ZI66</accession>
<protein>
    <recommendedName>
        <fullName evidence="9 10">2,3-bisphosphoglycerate-independent phosphoglycerate mutase</fullName>
        <shortName evidence="9">BPG-independent PGAM</shortName>
        <shortName evidence="9">Phosphoglyceromutase</shortName>
        <shortName evidence="9">iPGM</shortName>
        <ecNumber evidence="9 10">5.4.2.12</ecNumber>
    </recommendedName>
</protein>
<evidence type="ECO:0000256" key="10">
    <source>
        <dbReference type="NCBIfam" id="TIGR01307"/>
    </source>
</evidence>
<dbReference type="GO" id="GO:0006096">
    <property type="term" value="P:glycolytic process"/>
    <property type="evidence" value="ECO:0007669"/>
    <property type="project" value="UniProtKB-UniRule"/>
</dbReference>
<dbReference type="PANTHER" id="PTHR31637:SF0">
    <property type="entry name" value="2,3-BISPHOSPHOGLYCERATE-INDEPENDENT PHOSPHOGLYCERATE MUTASE"/>
    <property type="match status" value="1"/>
</dbReference>
<keyword evidence="17" id="KW-1185">Reference proteome</keyword>
<evidence type="ECO:0000256" key="8">
    <source>
        <dbReference type="ARBA" id="ARBA00023235"/>
    </source>
</evidence>
<dbReference type="EC" id="5.4.2.12" evidence="9 10"/>
<keyword evidence="6 9" id="KW-0324">Glycolysis</keyword>
<dbReference type="NCBIfam" id="TIGR01307">
    <property type="entry name" value="pgm_bpd_ind"/>
    <property type="match status" value="1"/>
</dbReference>
<dbReference type="GO" id="GO:0004619">
    <property type="term" value="F:phosphoglycerate mutase activity"/>
    <property type="evidence" value="ECO:0007669"/>
    <property type="project" value="UniProtKB-UniRule"/>
</dbReference>
<dbReference type="PANTHER" id="PTHR31637">
    <property type="entry name" value="2,3-BISPHOSPHOGLYCERATE-INDEPENDENT PHOSPHOGLYCERATE MUTASE"/>
    <property type="match status" value="1"/>
</dbReference>
<evidence type="ECO:0000256" key="13">
    <source>
        <dbReference type="PIRSR" id="PIRSR001492-3"/>
    </source>
</evidence>
<evidence type="ECO:0000256" key="5">
    <source>
        <dbReference type="ARBA" id="ARBA00022723"/>
    </source>
</evidence>
<dbReference type="Pfam" id="PF01676">
    <property type="entry name" value="Metalloenzyme"/>
    <property type="match status" value="1"/>
</dbReference>
<evidence type="ECO:0000256" key="4">
    <source>
        <dbReference type="ARBA" id="ARBA00008819"/>
    </source>
</evidence>
<dbReference type="InterPro" id="IPR005995">
    <property type="entry name" value="Pgm_bpd_ind"/>
</dbReference>
<dbReference type="UniPathway" id="UPA00109">
    <property type="reaction ID" value="UER00186"/>
</dbReference>
<comment type="cofactor">
    <cofactor evidence="9">
        <name>Mn(2+)</name>
        <dbReference type="ChEBI" id="CHEBI:29035"/>
    </cofactor>
    <text evidence="9">Binds 2 manganese ions per subunit.</text>
</comment>
<sequence length="511" mass="55203">MSQKVILIIMDGWGIAKNGEENRSAIIAANTPFYDRILQQYPHSKLEASGLAVGLPDGQMGNSEVGHTNLGAGRIVYQDLVKINLAVESGSIAQEPTLVEAFEYAKDNQKKVHFIGLVSDGGVHSHINHVKGLCKAAQEAGLNDVYVHAFTDGRDCDPKSGAGFLTDLQASLATTTGKIASVTGRFYAMDRDKRWERVAKAYNVMVNGVGQSVVDSQIVSAIEASYAAGVTDEFIEPIVVVDEAGAPVATIAEGDVVLCFNFRTDRGREITEMLTQQDFPEQGTTKLNLYYLTMTNYDDAFVGVKVIYDKDNLKNTLGEVIEGAGKTQIRIAETEKYPHVTFFFSGGREVPFEGEKRLLCPSPKDVKTYDLKPEMAAFDIRNAILPEIEAETADFICLNFANPDMVGHTGVFEAVIKACETVDQCTEAVATAGLAHGYTSIIIADHGNSDYMRNDDGTPNTAHSTNLVPCIFVGNEYTGQPKDGKLADIAPTILALLGVAQPAEMTGVSLL</sequence>
<evidence type="ECO:0000256" key="2">
    <source>
        <dbReference type="ARBA" id="ARBA00002315"/>
    </source>
</evidence>
<feature type="binding site" evidence="9 13">
    <location>
        <position position="446"/>
    </location>
    <ligand>
        <name>Mn(2+)</name>
        <dbReference type="ChEBI" id="CHEBI:29035"/>
        <label>2</label>
    </ligand>
</feature>
<name>A0A7W5ZI66_9BACT</name>
<feature type="domain" description="BPG-independent PGAM N-terminal" evidence="15">
    <location>
        <begin position="83"/>
        <end position="299"/>
    </location>
</feature>
<dbReference type="Gene3D" id="3.40.720.10">
    <property type="entry name" value="Alkaline Phosphatase, subunit A"/>
    <property type="match status" value="1"/>
</dbReference>
<feature type="binding site" evidence="9 12">
    <location>
        <begin position="263"/>
        <end position="266"/>
    </location>
    <ligand>
        <name>substrate</name>
    </ligand>
</feature>
<dbReference type="EMBL" id="JACIBY010000003">
    <property type="protein sequence ID" value="MBB3837738.1"/>
    <property type="molecule type" value="Genomic_DNA"/>
</dbReference>
<dbReference type="HAMAP" id="MF_01038">
    <property type="entry name" value="GpmI"/>
    <property type="match status" value="1"/>
</dbReference>
<evidence type="ECO:0000256" key="6">
    <source>
        <dbReference type="ARBA" id="ARBA00023152"/>
    </source>
</evidence>
<feature type="domain" description="Metalloenzyme" evidence="14">
    <location>
        <begin position="3"/>
        <end position="500"/>
    </location>
</feature>
<feature type="binding site" evidence="9 13">
    <location>
        <position position="404"/>
    </location>
    <ligand>
        <name>Mn(2+)</name>
        <dbReference type="ChEBI" id="CHEBI:29035"/>
        <label>1</label>
    </ligand>
</feature>
<proteinExistence type="inferred from homology"/>
<dbReference type="GO" id="GO:0005829">
    <property type="term" value="C:cytosol"/>
    <property type="evidence" value="ECO:0007669"/>
    <property type="project" value="TreeGrafter"/>
</dbReference>
<dbReference type="SUPFAM" id="SSF53649">
    <property type="entry name" value="Alkaline phosphatase-like"/>
    <property type="match status" value="1"/>
</dbReference>
<feature type="active site" description="Phosphoserine intermediate" evidence="9 11">
    <location>
        <position position="63"/>
    </location>
</feature>
<feature type="binding site" evidence="9 12">
    <location>
        <position position="336"/>
    </location>
    <ligand>
        <name>substrate</name>
    </ligand>
</feature>
<reference evidence="16 17" key="1">
    <citation type="submission" date="2020-08" db="EMBL/GenBank/DDBJ databases">
        <title>Genomic Encyclopedia of Type Strains, Phase IV (KMG-IV): sequencing the most valuable type-strain genomes for metagenomic binning, comparative biology and taxonomic classification.</title>
        <authorList>
            <person name="Goeker M."/>
        </authorList>
    </citation>
    <scope>NUCLEOTIDE SEQUENCE [LARGE SCALE GENOMIC DNA]</scope>
    <source>
        <strain evidence="16 17">DSM 17976</strain>
    </source>
</reference>
<feature type="binding site" evidence="9 13">
    <location>
        <position position="463"/>
    </location>
    <ligand>
        <name>Mn(2+)</name>
        <dbReference type="ChEBI" id="CHEBI:29035"/>
        <label>1</label>
    </ligand>
</feature>
<comment type="similarity">
    <text evidence="4 9">Belongs to the BPG-independent phosphoglycerate mutase family.</text>
</comment>
<evidence type="ECO:0000259" key="15">
    <source>
        <dbReference type="Pfam" id="PF06415"/>
    </source>
</evidence>
<comment type="caution">
    <text evidence="16">The sequence shown here is derived from an EMBL/GenBank/DDBJ whole genome shotgun (WGS) entry which is preliminary data.</text>
</comment>
<comment type="pathway">
    <text evidence="3 9">Carbohydrate degradation; glycolysis; pyruvate from D-glyceraldehyde 3-phosphate: step 3/5.</text>
</comment>
<dbReference type="FunFam" id="3.40.1450.10:FF:000002">
    <property type="entry name" value="2,3-bisphosphoglycerate-independent phosphoglycerate mutase"/>
    <property type="match status" value="1"/>
</dbReference>
<evidence type="ECO:0000259" key="14">
    <source>
        <dbReference type="Pfam" id="PF01676"/>
    </source>
</evidence>
<dbReference type="AlphaFoldDB" id="A0A7W5ZI66"/>
<dbReference type="InterPro" id="IPR036646">
    <property type="entry name" value="PGAM_B_sf"/>
</dbReference>
<evidence type="ECO:0000256" key="11">
    <source>
        <dbReference type="PIRSR" id="PIRSR001492-1"/>
    </source>
</evidence>